<organism evidence="2 3">
    <name type="scientific">Triticum urartu</name>
    <name type="common">Red wild einkorn</name>
    <name type="synonym">Crithodium urartu</name>
    <dbReference type="NCBI Taxonomy" id="4572"/>
    <lineage>
        <taxon>Eukaryota</taxon>
        <taxon>Viridiplantae</taxon>
        <taxon>Streptophyta</taxon>
        <taxon>Embryophyta</taxon>
        <taxon>Tracheophyta</taxon>
        <taxon>Spermatophyta</taxon>
        <taxon>Magnoliopsida</taxon>
        <taxon>Liliopsida</taxon>
        <taxon>Poales</taxon>
        <taxon>Poaceae</taxon>
        <taxon>BOP clade</taxon>
        <taxon>Pooideae</taxon>
        <taxon>Triticodae</taxon>
        <taxon>Triticeae</taxon>
        <taxon>Triticinae</taxon>
        <taxon>Triticum</taxon>
    </lineage>
</organism>
<dbReference type="EnsemblPlants" id="TuG1812G0500005400.01.T01">
    <property type="protein sequence ID" value="TuG1812G0500005400.01.T01.cds473611"/>
    <property type="gene ID" value="TuG1812G0500005400.01"/>
</dbReference>
<reference evidence="2" key="2">
    <citation type="submission" date="2018-03" db="EMBL/GenBank/DDBJ databases">
        <title>The Triticum urartu genome reveals the dynamic nature of wheat genome evolution.</title>
        <authorList>
            <person name="Ling H."/>
            <person name="Ma B."/>
            <person name="Shi X."/>
            <person name="Liu H."/>
            <person name="Dong L."/>
            <person name="Sun H."/>
            <person name="Cao Y."/>
            <person name="Gao Q."/>
            <person name="Zheng S."/>
            <person name="Li Y."/>
            <person name="Yu Y."/>
            <person name="Du H."/>
            <person name="Qi M."/>
            <person name="Li Y."/>
            <person name="Yu H."/>
            <person name="Cui Y."/>
            <person name="Wang N."/>
            <person name="Chen C."/>
            <person name="Wu H."/>
            <person name="Zhao Y."/>
            <person name="Zhang J."/>
            <person name="Li Y."/>
            <person name="Zhou W."/>
            <person name="Zhang B."/>
            <person name="Hu W."/>
            <person name="Eijk M."/>
            <person name="Tang J."/>
            <person name="Witsenboer H."/>
            <person name="Zhao S."/>
            <person name="Li Z."/>
            <person name="Zhang A."/>
            <person name="Wang D."/>
            <person name="Liang C."/>
        </authorList>
    </citation>
    <scope>NUCLEOTIDE SEQUENCE [LARGE SCALE GENOMIC DNA]</scope>
    <source>
        <strain evidence="2">cv. G1812</strain>
    </source>
</reference>
<protein>
    <submittedName>
        <fullName evidence="2">Uncharacterized protein</fullName>
    </submittedName>
</protein>
<proteinExistence type="predicted"/>
<evidence type="ECO:0000313" key="3">
    <source>
        <dbReference type="Proteomes" id="UP000015106"/>
    </source>
</evidence>
<feature type="region of interest" description="Disordered" evidence="1">
    <location>
        <begin position="31"/>
        <end position="70"/>
    </location>
</feature>
<feature type="compositionally biased region" description="Basic residues" evidence="1">
    <location>
        <begin position="61"/>
        <end position="70"/>
    </location>
</feature>
<reference evidence="2" key="3">
    <citation type="submission" date="2022-06" db="UniProtKB">
        <authorList>
            <consortium name="EnsemblPlants"/>
        </authorList>
    </citation>
    <scope>IDENTIFICATION</scope>
</reference>
<evidence type="ECO:0000256" key="1">
    <source>
        <dbReference type="SAM" id="MobiDB-lite"/>
    </source>
</evidence>
<reference evidence="3" key="1">
    <citation type="journal article" date="2013" name="Nature">
        <title>Draft genome of the wheat A-genome progenitor Triticum urartu.</title>
        <authorList>
            <person name="Ling H.Q."/>
            <person name="Zhao S."/>
            <person name="Liu D."/>
            <person name="Wang J."/>
            <person name="Sun H."/>
            <person name="Zhang C."/>
            <person name="Fan H."/>
            <person name="Li D."/>
            <person name="Dong L."/>
            <person name="Tao Y."/>
            <person name="Gao C."/>
            <person name="Wu H."/>
            <person name="Li Y."/>
            <person name="Cui Y."/>
            <person name="Guo X."/>
            <person name="Zheng S."/>
            <person name="Wang B."/>
            <person name="Yu K."/>
            <person name="Liang Q."/>
            <person name="Yang W."/>
            <person name="Lou X."/>
            <person name="Chen J."/>
            <person name="Feng M."/>
            <person name="Jian J."/>
            <person name="Zhang X."/>
            <person name="Luo G."/>
            <person name="Jiang Y."/>
            <person name="Liu J."/>
            <person name="Wang Z."/>
            <person name="Sha Y."/>
            <person name="Zhang B."/>
            <person name="Wu H."/>
            <person name="Tang D."/>
            <person name="Shen Q."/>
            <person name="Xue P."/>
            <person name="Zou S."/>
            <person name="Wang X."/>
            <person name="Liu X."/>
            <person name="Wang F."/>
            <person name="Yang Y."/>
            <person name="An X."/>
            <person name="Dong Z."/>
            <person name="Zhang K."/>
            <person name="Zhang X."/>
            <person name="Luo M.C."/>
            <person name="Dvorak J."/>
            <person name="Tong Y."/>
            <person name="Wang J."/>
            <person name="Yang H."/>
            <person name="Li Z."/>
            <person name="Wang D."/>
            <person name="Zhang A."/>
            <person name="Wang J."/>
        </authorList>
    </citation>
    <scope>NUCLEOTIDE SEQUENCE</scope>
    <source>
        <strain evidence="3">cv. G1812</strain>
    </source>
</reference>
<dbReference type="AlphaFoldDB" id="A0A8R7ULS8"/>
<name>A0A8R7ULS8_TRIUA</name>
<evidence type="ECO:0000313" key="2">
    <source>
        <dbReference type="EnsemblPlants" id="TuG1812G0500005400.01.T01.cds473611"/>
    </source>
</evidence>
<accession>A0A8R7ULS8</accession>
<sequence length="70" mass="7409">MQRMRGRHPDADVGEAVLAPLIHTLRPLLGSGKHTGGVRQLGTGGGGAQRAGLEDGARQLRGLRRPLHAR</sequence>
<dbReference type="Proteomes" id="UP000015106">
    <property type="component" value="Chromosome 5"/>
</dbReference>
<keyword evidence="3" id="KW-1185">Reference proteome</keyword>
<dbReference type="Gramene" id="TuG1812G0500005400.01.T01">
    <property type="protein sequence ID" value="TuG1812G0500005400.01.T01.cds473611"/>
    <property type="gene ID" value="TuG1812G0500005400.01"/>
</dbReference>